<evidence type="ECO:0000256" key="2">
    <source>
        <dbReference type="ARBA" id="ARBA00022723"/>
    </source>
</evidence>
<dbReference type="GO" id="GO:0008270">
    <property type="term" value="F:zinc ion binding"/>
    <property type="evidence" value="ECO:0007669"/>
    <property type="project" value="UniProtKB-KW"/>
</dbReference>
<dbReference type="PROSITE" id="PS50157">
    <property type="entry name" value="ZINC_FINGER_C2H2_2"/>
    <property type="match status" value="2"/>
</dbReference>
<evidence type="ECO:0000256" key="4">
    <source>
        <dbReference type="ARBA" id="ARBA00022771"/>
    </source>
</evidence>
<keyword evidence="3" id="KW-0677">Repeat</keyword>
<feature type="domain" description="C2H2-type" evidence="9">
    <location>
        <begin position="606"/>
        <end position="635"/>
    </location>
</feature>
<reference evidence="10" key="1">
    <citation type="journal article" date="2016" name="Gigascience">
        <title>De novo construction of an expanded transcriptome assembly for the western tarnished plant bug, Lygus hesperus.</title>
        <authorList>
            <person name="Tassone E.E."/>
            <person name="Geib S.M."/>
            <person name="Hall B."/>
            <person name="Fabrick J.A."/>
            <person name="Brent C.S."/>
            <person name="Hull J.J."/>
        </authorList>
    </citation>
    <scope>NUCLEOTIDE SEQUENCE</scope>
</reference>
<keyword evidence="5" id="KW-0862">Zinc</keyword>
<evidence type="ECO:0000256" key="5">
    <source>
        <dbReference type="ARBA" id="ARBA00022833"/>
    </source>
</evidence>
<dbReference type="PANTHER" id="PTHR24406">
    <property type="entry name" value="TRANSCRIPTIONAL REPRESSOR CTCFL-RELATED"/>
    <property type="match status" value="1"/>
</dbReference>
<proteinExistence type="predicted"/>
<dbReference type="Pfam" id="PF00096">
    <property type="entry name" value="zf-C2H2"/>
    <property type="match status" value="1"/>
</dbReference>
<feature type="region of interest" description="Disordered" evidence="8">
    <location>
        <begin position="55"/>
        <end position="81"/>
    </location>
</feature>
<dbReference type="EMBL" id="GDHC01015868">
    <property type="protein sequence ID" value="JAQ02761.1"/>
    <property type="molecule type" value="Transcribed_RNA"/>
</dbReference>
<dbReference type="SMART" id="SM00355">
    <property type="entry name" value="ZnF_C2H2"/>
    <property type="match status" value="10"/>
</dbReference>
<feature type="compositionally biased region" description="Low complexity" evidence="8">
    <location>
        <begin position="796"/>
        <end position="809"/>
    </location>
</feature>
<dbReference type="GO" id="GO:0005634">
    <property type="term" value="C:nucleus"/>
    <property type="evidence" value="ECO:0007669"/>
    <property type="project" value="UniProtKB-SubCell"/>
</dbReference>
<gene>
    <name evidence="10" type="primary">ZNF549</name>
    <name evidence="10" type="ORF">g.88587</name>
</gene>
<dbReference type="PROSITE" id="PS00028">
    <property type="entry name" value="ZINC_FINGER_C2H2_1"/>
    <property type="match status" value="3"/>
</dbReference>
<dbReference type="InterPro" id="IPR013087">
    <property type="entry name" value="Znf_C2H2_type"/>
</dbReference>
<accession>A0A146L2I6</accession>
<dbReference type="Gene3D" id="3.30.160.60">
    <property type="entry name" value="Classic Zinc Finger"/>
    <property type="match status" value="4"/>
</dbReference>
<name>A0A146L2I6_LYGHE</name>
<evidence type="ECO:0000256" key="3">
    <source>
        <dbReference type="ARBA" id="ARBA00022737"/>
    </source>
</evidence>
<feature type="domain" description="C2H2-type" evidence="9">
    <location>
        <begin position="668"/>
        <end position="691"/>
    </location>
</feature>
<evidence type="ECO:0000256" key="6">
    <source>
        <dbReference type="ARBA" id="ARBA00023242"/>
    </source>
</evidence>
<feature type="compositionally biased region" description="Basic and acidic residues" evidence="8">
    <location>
        <begin position="66"/>
        <end position="81"/>
    </location>
</feature>
<dbReference type="InterPro" id="IPR050888">
    <property type="entry name" value="ZnF_C2H2-type_TF"/>
</dbReference>
<dbReference type="SUPFAM" id="SSF57667">
    <property type="entry name" value="beta-beta-alpha zinc fingers"/>
    <property type="match status" value="1"/>
</dbReference>
<feature type="region of interest" description="Disordered" evidence="8">
    <location>
        <begin position="707"/>
        <end position="726"/>
    </location>
</feature>
<comment type="subcellular location">
    <subcellularLocation>
        <location evidence="1">Nucleus</location>
    </subcellularLocation>
</comment>
<organism evidence="10">
    <name type="scientific">Lygus hesperus</name>
    <name type="common">Western plant bug</name>
    <dbReference type="NCBI Taxonomy" id="30085"/>
    <lineage>
        <taxon>Eukaryota</taxon>
        <taxon>Metazoa</taxon>
        <taxon>Ecdysozoa</taxon>
        <taxon>Arthropoda</taxon>
        <taxon>Hexapoda</taxon>
        <taxon>Insecta</taxon>
        <taxon>Pterygota</taxon>
        <taxon>Neoptera</taxon>
        <taxon>Paraneoptera</taxon>
        <taxon>Hemiptera</taxon>
        <taxon>Heteroptera</taxon>
        <taxon>Panheteroptera</taxon>
        <taxon>Cimicomorpha</taxon>
        <taxon>Miridae</taxon>
        <taxon>Mirini</taxon>
        <taxon>Lygus</taxon>
    </lineage>
</organism>
<protein>
    <submittedName>
        <fullName evidence="10">Zinc finger protein 549</fullName>
    </submittedName>
</protein>
<sequence>MSEEEFEHSCNEQKPEFKVFSDTTEYPVLKKEGVDDGQIGETLFVKQEIDETDSSGRLIDETFSADGKDSSSERPETKEDSLVGKLKVRPFACLAEPTPAASNQPQANQYYGGAHYVPQAHQGFPLNLTSPHRYNLPPIYRKSENKSYVTNRSFTNPQEFLRNMGLQYLLNNNNFPDRGSCKNSPTIHNKLPLTMQYLDHREIVPNMFLRNPTADQMPNSYIPLKIPSVHPRSFIPPHSSVPLVISAQDTNVPSSSDLHVSSEIANPSLEDACTTSVTKNVPVKEEERNEEFTNIHSTPTTTNVIVKDEVDLGVSAGGYGEYLNDFGNHFLTSDSTAPQVPTTSSKINMVATTELDADKRESSEGSDPIDFHFIPKELQSRYRDVDPDDLLPAFKPNGRLLCCVCDYRQNTEKAMTKHKERLHSAKYNYRCFLCNRPDTFIFPNWNLLEHHVATVHRGEKRFKCMRCQSCFKTKSGLKNHHANVCRVADPYACHLCSYTCRSMGMLGNHLSKIHDDTPQECSICWKRVKKSDMKKHLYTHNKNTTTKKCDICDFATPSKAKMLSHYNRTFHNRKFRCELCGWGTNVDELFEKHRNTCTKDRSRQLYVCPIPGCDKKFKNHMNYTHHSRIHKLPESRVFQCPDKDCEYTVMIHATLVKHLKLTKHHFPFKCPECTLRFKKEDSMAAHVQKTHIEKIIQKFGYPLPVEDDDSNVAADQNDMEEDEEDPYAHFKKGWLGISCFDEEEDTINQTSNALNAASSSFSIETHGKPTNDTPEFTHVIPEVSCRVECSHETRDTTNQTHSTTNQTHSITKLEQGDGRTDQLPETPITSNFEGMSASTTQVDFIIKTDLPNDTVKVECGDAMTVTPSVDFAQNQITLHSPCESDISNIRVEDVTVKTEPDTSENSIVIPSVSCPGFPNTNLDVSDQSDCIKSDPDEDLVDTNSESMVITPSIDFLRFEL</sequence>
<evidence type="ECO:0000259" key="9">
    <source>
        <dbReference type="PROSITE" id="PS50157"/>
    </source>
</evidence>
<keyword evidence="6" id="KW-0539">Nucleus</keyword>
<dbReference type="InterPro" id="IPR036236">
    <property type="entry name" value="Znf_C2H2_sf"/>
</dbReference>
<evidence type="ECO:0000256" key="7">
    <source>
        <dbReference type="PROSITE-ProRule" id="PRU00042"/>
    </source>
</evidence>
<feature type="region of interest" description="Disordered" evidence="8">
    <location>
        <begin position="796"/>
        <end position="820"/>
    </location>
</feature>
<evidence type="ECO:0000313" key="10">
    <source>
        <dbReference type="EMBL" id="JAQ02761.1"/>
    </source>
</evidence>
<evidence type="ECO:0000256" key="1">
    <source>
        <dbReference type="ARBA" id="ARBA00004123"/>
    </source>
</evidence>
<evidence type="ECO:0000256" key="8">
    <source>
        <dbReference type="SAM" id="MobiDB-lite"/>
    </source>
</evidence>
<dbReference type="AlphaFoldDB" id="A0A146L2I6"/>
<keyword evidence="2" id="KW-0479">Metal-binding</keyword>
<keyword evidence="4 7" id="KW-0863">Zinc-finger</keyword>